<evidence type="ECO:0000256" key="1">
    <source>
        <dbReference type="SAM" id="SignalP"/>
    </source>
</evidence>
<name>A0A819BR89_9BILA</name>
<dbReference type="EMBL" id="CAJNOT010002151">
    <property type="protein sequence ID" value="CAF1289050.1"/>
    <property type="molecule type" value="Genomic_DNA"/>
</dbReference>
<protein>
    <recommendedName>
        <fullName evidence="2">Chitin-binding type-2 domain-containing protein</fullName>
    </recommendedName>
</protein>
<evidence type="ECO:0000313" key="4">
    <source>
        <dbReference type="EMBL" id="CAF3806243.1"/>
    </source>
</evidence>
<evidence type="ECO:0000313" key="5">
    <source>
        <dbReference type="Proteomes" id="UP000663836"/>
    </source>
</evidence>
<organism evidence="4 5">
    <name type="scientific">Rotaria sordida</name>
    <dbReference type="NCBI Taxonomy" id="392033"/>
    <lineage>
        <taxon>Eukaryota</taxon>
        <taxon>Metazoa</taxon>
        <taxon>Spiralia</taxon>
        <taxon>Gnathifera</taxon>
        <taxon>Rotifera</taxon>
        <taxon>Eurotatoria</taxon>
        <taxon>Bdelloidea</taxon>
        <taxon>Philodinida</taxon>
        <taxon>Philodinidae</taxon>
        <taxon>Rotaria</taxon>
    </lineage>
</organism>
<dbReference type="InterPro" id="IPR002557">
    <property type="entry name" value="Chitin-bd_dom"/>
</dbReference>
<reference evidence="4" key="1">
    <citation type="submission" date="2021-02" db="EMBL/GenBank/DDBJ databases">
        <authorList>
            <person name="Nowell W R."/>
        </authorList>
    </citation>
    <scope>NUCLEOTIDE SEQUENCE</scope>
</reference>
<feature type="chain" id="PRO_5036415309" description="Chitin-binding type-2 domain-containing protein" evidence="1">
    <location>
        <begin position="23"/>
        <end position="227"/>
    </location>
</feature>
<dbReference type="Proteomes" id="UP000663864">
    <property type="component" value="Unassembled WGS sequence"/>
</dbReference>
<feature type="domain" description="Chitin-binding type-2" evidence="2">
    <location>
        <begin position="24"/>
        <end position="87"/>
    </location>
</feature>
<gene>
    <name evidence="4" type="ORF">JBS370_LOCUS15595</name>
    <name evidence="3" type="ORF">ZHD862_LOCUS27348</name>
</gene>
<dbReference type="Proteomes" id="UP000663836">
    <property type="component" value="Unassembled WGS sequence"/>
</dbReference>
<dbReference type="InterPro" id="IPR036508">
    <property type="entry name" value="Chitin-bd_dom_sf"/>
</dbReference>
<dbReference type="Pfam" id="PF01607">
    <property type="entry name" value="CBM_14"/>
    <property type="match status" value="1"/>
</dbReference>
<comment type="caution">
    <text evidence="4">The sequence shown here is derived from an EMBL/GenBank/DDBJ whole genome shotgun (WGS) entry which is preliminary data.</text>
</comment>
<sequence>MSTKIFIIVSFVLFEFILNSICKINICNNKSNGFYTNYTSLNCRSYYFCFNETLKKILQCKNQSEPIFSSYRQRCIAKNLFYNECYLNNITEDNKNCAWFSIQLLTIPKKTYHYSCLYPFLFDLQTKECKHYSQVQCNQRFEPKDICDYHHPQIYNSINRRPCWLIPSCRHKINGLYGNQIQECSSYYECKDERFVSLIKCPRNMYFSDKYKICLSTLFNCENKTVY</sequence>
<dbReference type="PROSITE" id="PS50940">
    <property type="entry name" value="CHIT_BIND_II"/>
    <property type="match status" value="2"/>
</dbReference>
<dbReference type="EMBL" id="CAJOBD010001504">
    <property type="protein sequence ID" value="CAF3806243.1"/>
    <property type="molecule type" value="Genomic_DNA"/>
</dbReference>
<feature type="signal peptide" evidence="1">
    <location>
        <begin position="1"/>
        <end position="22"/>
    </location>
</feature>
<dbReference type="GO" id="GO:0008061">
    <property type="term" value="F:chitin binding"/>
    <property type="evidence" value="ECO:0007669"/>
    <property type="project" value="InterPro"/>
</dbReference>
<dbReference type="SMART" id="SM00494">
    <property type="entry name" value="ChtBD2"/>
    <property type="match status" value="2"/>
</dbReference>
<accession>A0A819BR89</accession>
<dbReference type="SUPFAM" id="SSF57625">
    <property type="entry name" value="Invertebrate chitin-binding proteins"/>
    <property type="match status" value="1"/>
</dbReference>
<dbReference type="GO" id="GO:0005576">
    <property type="term" value="C:extracellular region"/>
    <property type="evidence" value="ECO:0007669"/>
    <property type="project" value="InterPro"/>
</dbReference>
<evidence type="ECO:0000259" key="2">
    <source>
        <dbReference type="PROSITE" id="PS50940"/>
    </source>
</evidence>
<dbReference type="AlphaFoldDB" id="A0A819BR89"/>
<feature type="domain" description="Chitin-binding type-2" evidence="2">
    <location>
        <begin position="166"/>
        <end position="223"/>
    </location>
</feature>
<proteinExistence type="predicted"/>
<evidence type="ECO:0000313" key="3">
    <source>
        <dbReference type="EMBL" id="CAF1289050.1"/>
    </source>
</evidence>
<keyword evidence="1" id="KW-0732">Signal</keyword>